<comment type="caution">
    <text evidence="3">Lacks conserved residue(s) required for the propagation of feature annotation.</text>
</comment>
<evidence type="ECO:0000256" key="1">
    <source>
        <dbReference type="ARBA" id="ARBA00023015"/>
    </source>
</evidence>
<dbReference type="AlphaFoldDB" id="A0AAD2AA58"/>
<sequence length="131" mass="14690">MDPSVSGEKEHESEKEQLEATVVEEGDSIELRLLGMLLQYVECVAMDNLDDAGQLLPEIAELSSPFGSRRGVLRRRTVVLNYQLLLVYLLAPHHILQNPRTKAAQCLPNLQFSSLIKFSHFTTNQAILFPG</sequence>
<evidence type="ECO:0000313" key="5">
    <source>
        <dbReference type="Proteomes" id="UP000834106"/>
    </source>
</evidence>
<dbReference type="Proteomes" id="UP000834106">
    <property type="component" value="Chromosome 20"/>
</dbReference>
<keyword evidence="2" id="KW-0804">Transcription</keyword>
<dbReference type="PROSITE" id="PS50985">
    <property type="entry name" value="GRAS"/>
    <property type="match status" value="1"/>
</dbReference>
<protein>
    <submittedName>
        <fullName evidence="4">Uncharacterized protein</fullName>
    </submittedName>
</protein>
<reference evidence="4" key="1">
    <citation type="submission" date="2023-05" db="EMBL/GenBank/DDBJ databases">
        <authorList>
            <person name="Huff M."/>
        </authorList>
    </citation>
    <scope>NUCLEOTIDE SEQUENCE</scope>
</reference>
<comment type="similarity">
    <text evidence="3">Belongs to the GRAS family.</text>
</comment>
<dbReference type="EMBL" id="OU503055">
    <property type="protein sequence ID" value="CAI9783769.1"/>
    <property type="molecule type" value="Genomic_DNA"/>
</dbReference>
<evidence type="ECO:0000256" key="3">
    <source>
        <dbReference type="PROSITE-ProRule" id="PRU01191"/>
    </source>
</evidence>
<name>A0AAD2AA58_9LAMI</name>
<accession>A0AAD2AA58</accession>
<evidence type="ECO:0000313" key="4">
    <source>
        <dbReference type="EMBL" id="CAI9783769.1"/>
    </source>
</evidence>
<gene>
    <name evidence="4" type="ORF">FPE_LOCUS30914</name>
</gene>
<keyword evidence="5" id="KW-1185">Reference proteome</keyword>
<organism evidence="4 5">
    <name type="scientific">Fraxinus pennsylvanica</name>
    <dbReference type="NCBI Taxonomy" id="56036"/>
    <lineage>
        <taxon>Eukaryota</taxon>
        <taxon>Viridiplantae</taxon>
        <taxon>Streptophyta</taxon>
        <taxon>Embryophyta</taxon>
        <taxon>Tracheophyta</taxon>
        <taxon>Spermatophyta</taxon>
        <taxon>Magnoliopsida</taxon>
        <taxon>eudicotyledons</taxon>
        <taxon>Gunneridae</taxon>
        <taxon>Pentapetalae</taxon>
        <taxon>asterids</taxon>
        <taxon>lamiids</taxon>
        <taxon>Lamiales</taxon>
        <taxon>Oleaceae</taxon>
        <taxon>Oleeae</taxon>
        <taxon>Fraxinus</taxon>
    </lineage>
</organism>
<evidence type="ECO:0000256" key="2">
    <source>
        <dbReference type="ARBA" id="ARBA00023163"/>
    </source>
</evidence>
<dbReference type="InterPro" id="IPR005202">
    <property type="entry name" value="TF_GRAS"/>
</dbReference>
<keyword evidence="1" id="KW-0805">Transcription regulation</keyword>
<proteinExistence type="inferred from homology"/>